<dbReference type="InterPro" id="IPR020084">
    <property type="entry name" value="NUDIX_hydrolase_CS"/>
</dbReference>
<evidence type="ECO:0000256" key="4">
    <source>
        <dbReference type="ARBA" id="ARBA00022842"/>
    </source>
</evidence>
<dbReference type="InterPro" id="IPR033715">
    <property type="entry name" value="GDPMH"/>
</dbReference>
<dbReference type="PROSITE" id="PS51462">
    <property type="entry name" value="NUDIX"/>
    <property type="match status" value="1"/>
</dbReference>
<proteinExistence type="predicted"/>
<keyword evidence="7" id="KW-1185">Reference proteome</keyword>
<gene>
    <name evidence="6" type="ORF">GCM10023095_11300</name>
</gene>
<evidence type="ECO:0000313" key="6">
    <source>
        <dbReference type="EMBL" id="GAA4496398.1"/>
    </source>
</evidence>
<protein>
    <submittedName>
        <fullName evidence="6">GDP-mannose mannosyl hydrolase</fullName>
    </submittedName>
</protein>
<evidence type="ECO:0000259" key="5">
    <source>
        <dbReference type="PROSITE" id="PS51462"/>
    </source>
</evidence>
<reference evidence="7" key="1">
    <citation type="journal article" date="2019" name="Int. J. Syst. Evol. Microbiol.">
        <title>The Global Catalogue of Microorganisms (GCM) 10K type strain sequencing project: providing services to taxonomists for standard genome sequencing and annotation.</title>
        <authorList>
            <consortium name="The Broad Institute Genomics Platform"/>
            <consortium name="The Broad Institute Genome Sequencing Center for Infectious Disease"/>
            <person name="Wu L."/>
            <person name="Ma J."/>
        </authorList>
    </citation>
    <scope>NUCLEOTIDE SEQUENCE [LARGE SCALE GENOMIC DNA]</scope>
    <source>
        <strain evidence="7">JCM 32226</strain>
    </source>
</reference>
<dbReference type="RefSeq" id="WP_345010920.1">
    <property type="nucleotide sequence ID" value="NZ_BAABFC010000009.1"/>
</dbReference>
<evidence type="ECO:0000256" key="2">
    <source>
        <dbReference type="ARBA" id="ARBA00022723"/>
    </source>
</evidence>
<dbReference type="InterPro" id="IPR015797">
    <property type="entry name" value="NUDIX_hydrolase-like_dom_sf"/>
</dbReference>
<dbReference type="Proteomes" id="UP001501321">
    <property type="component" value="Unassembled WGS sequence"/>
</dbReference>
<dbReference type="SUPFAM" id="SSF55811">
    <property type="entry name" value="Nudix"/>
    <property type="match status" value="1"/>
</dbReference>
<dbReference type="PANTHER" id="PTHR43046:SF12">
    <property type="entry name" value="GDP-MANNOSE MANNOSYL HYDROLASE"/>
    <property type="match status" value="1"/>
</dbReference>
<dbReference type="EMBL" id="BAABFC010000009">
    <property type="protein sequence ID" value="GAA4496398.1"/>
    <property type="molecule type" value="Genomic_DNA"/>
</dbReference>
<comment type="cofactor">
    <cofactor evidence="1">
        <name>Mg(2+)</name>
        <dbReference type="ChEBI" id="CHEBI:18420"/>
    </cofactor>
</comment>
<evidence type="ECO:0000256" key="3">
    <source>
        <dbReference type="ARBA" id="ARBA00022801"/>
    </source>
</evidence>
<dbReference type="CDD" id="cd03430">
    <property type="entry name" value="NUDIX_GDPMH_NudD"/>
    <property type="match status" value="1"/>
</dbReference>
<feature type="domain" description="Nudix hydrolase" evidence="5">
    <location>
        <begin position="21"/>
        <end position="161"/>
    </location>
</feature>
<evidence type="ECO:0000256" key="1">
    <source>
        <dbReference type="ARBA" id="ARBA00001946"/>
    </source>
</evidence>
<dbReference type="NCBIfam" id="NF011963">
    <property type="entry name" value="PRK15434.1"/>
    <property type="match status" value="1"/>
</dbReference>
<evidence type="ECO:0000313" key="7">
    <source>
        <dbReference type="Proteomes" id="UP001501321"/>
    </source>
</evidence>
<keyword evidence="2" id="KW-0479">Metal-binding</keyword>
<dbReference type="InterPro" id="IPR000086">
    <property type="entry name" value="NUDIX_hydrolase_dom"/>
</dbReference>
<sequence length="161" mass="18519">MTSENRPASWLDSDTFRQIVAGTPLISIDLIVRNEQGQVLLGQRLNRPAQGYWFVPGGRVRKDERLDEAFIRLTQEELGVQLVLSDARFLGPFEHFYNDNFSGSDFSTHYVVLGYEMTLNTDDLSQLPAEQHGAYRWFDVASLLQSEVVHSHTKLYFLHRT</sequence>
<name>A0ABP8Q517_9GAMM</name>
<accession>A0ABP8Q517</accession>
<dbReference type="PIRSF" id="PIRSF037599">
    <property type="entry name" value="GDPMH"/>
    <property type="match status" value="1"/>
</dbReference>
<comment type="caution">
    <text evidence="6">The sequence shown here is derived from an EMBL/GenBank/DDBJ whole genome shotgun (WGS) entry which is preliminary data.</text>
</comment>
<keyword evidence="3 6" id="KW-0378">Hydrolase</keyword>
<dbReference type="PANTHER" id="PTHR43046">
    <property type="entry name" value="GDP-MANNOSE MANNOSYL HYDROLASE"/>
    <property type="match status" value="1"/>
</dbReference>
<dbReference type="Pfam" id="PF00293">
    <property type="entry name" value="NUDIX"/>
    <property type="match status" value="1"/>
</dbReference>
<organism evidence="6 7">
    <name type="scientific">Pseudaeromonas paramecii</name>
    <dbReference type="NCBI Taxonomy" id="2138166"/>
    <lineage>
        <taxon>Bacteria</taxon>
        <taxon>Pseudomonadati</taxon>
        <taxon>Pseudomonadota</taxon>
        <taxon>Gammaproteobacteria</taxon>
        <taxon>Aeromonadales</taxon>
        <taxon>Aeromonadaceae</taxon>
        <taxon>Pseudaeromonas</taxon>
    </lineage>
</organism>
<keyword evidence="4" id="KW-0460">Magnesium</keyword>
<dbReference type="PROSITE" id="PS00893">
    <property type="entry name" value="NUDIX_BOX"/>
    <property type="match status" value="1"/>
</dbReference>
<dbReference type="Gene3D" id="3.90.79.10">
    <property type="entry name" value="Nucleoside Triphosphate Pyrophosphohydrolase"/>
    <property type="match status" value="1"/>
</dbReference>
<dbReference type="GO" id="GO:0016787">
    <property type="term" value="F:hydrolase activity"/>
    <property type="evidence" value="ECO:0007669"/>
    <property type="project" value="UniProtKB-KW"/>
</dbReference>